<protein>
    <submittedName>
        <fullName evidence="1">Uncharacterized protein</fullName>
    </submittedName>
</protein>
<dbReference type="EMBL" id="JAGTJR010000010">
    <property type="protein sequence ID" value="KAH7053379.1"/>
    <property type="molecule type" value="Genomic_DNA"/>
</dbReference>
<gene>
    <name evidence="1" type="ORF">B0J12DRAFT_54725</name>
</gene>
<dbReference type="Proteomes" id="UP000774617">
    <property type="component" value="Unassembled WGS sequence"/>
</dbReference>
<comment type="caution">
    <text evidence="1">The sequence shown here is derived from an EMBL/GenBank/DDBJ whole genome shotgun (WGS) entry which is preliminary data.</text>
</comment>
<keyword evidence="2" id="KW-1185">Reference proteome</keyword>
<accession>A0ABQ8GEJ1</accession>
<evidence type="ECO:0000313" key="2">
    <source>
        <dbReference type="Proteomes" id="UP000774617"/>
    </source>
</evidence>
<name>A0ABQ8GEJ1_9PEZI</name>
<organism evidence="1 2">
    <name type="scientific">Macrophomina phaseolina</name>
    <dbReference type="NCBI Taxonomy" id="35725"/>
    <lineage>
        <taxon>Eukaryota</taxon>
        <taxon>Fungi</taxon>
        <taxon>Dikarya</taxon>
        <taxon>Ascomycota</taxon>
        <taxon>Pezizomycotina</taxon>
        <taxon>Dothideomycetes</taxon>
        <taxon>Dothideomycetes incertae sedis</taxon>
        <taxon>Botryosphaeriales</taxon>
        <taxon>Botryosphaeriaceae</taxon>
        <taxon>Macrophomina</taxon>
    </lineage>
</organism>
<proteinExistence type="predicted"/>
<reference evidence="1 2" key="1">
    <citation type="journal article" date="2021" name="Nat. Commun.">
        <title>Genetic determinants of endophytism in the Arabidopsis root mycobiome.</title>
        <authorList>
            <person name="Mesny F."/>
            <person name="Miyauchi S."/>
            <person name="Thiergart T."/>
            <person name="Pickel B."/>
            <person name="Atanasova L."/>
            <person name="Karlsson M."/>
            <person name="Huettel B."/>
            <person name="Barry K.W."/>
            <person name="Haridas S."/>
            <person name="Chen C."/>
            <person name="Bauer D."/>
            <person name="Andreopoulos W."/>
            <person name="Pangilinan J."/>
            <person name="LaButti K."/>
            <person name="Riley R."/>
            <person name="Lipzen A."/>
            <person name="Clum A."/>
            <person name="Drula E."/>
            <person name="Henrissat B."/>
            <person name="Kohler A."/>
            <person name="Grigoriev I.V."/>
            <person name="Martin F.M."/>
            <person name="Hacquard S."/>
        </authorList>
    </citation>
    <scope>NUCLEOTIDE SEQUENCE [LARGE SCALE GENOMIC DNA]</scope>
    <source>
        <strain evidence="1 2">MPI-SDFR-AT-0080</strain>
    </source>
</reference>
<evidence type="ECO:0000313" key="1">
    <source>
        <dbReference type="EMBL" id="KAH7053379.1"/>
    </source>
</evidence>
<sequence length="204" mass="21920">MPKLPPNNTSLFADCWPGRPAALRPPRCQASTARSCRNSCHHADFPRSASCDTIRLITISHVPRSISSLLSDVSDDIAVVHAPFILFPNSSPSQTALSRAPTDGNGCFVMAPNGECQILTPCDRQPGRDGEGERVTSPPCLELPTRDAGFLARAWAASSILLIRPPQYTVVARQTAVLIVASFSILSNTAHETAVQQACPVLRH</sequence>